<dbReference type="InterPro" id="IPR036271">
    <property type="entry name" value="Tet_transcr_reg_TetR-rel_C_sf"/>
</dbReference>
<dbReference type="PROSITE" id="PS50977">
    <property type="entry name" value="HTH_TETR_2"/>
    <property type="match status" value="1"/>
</dbReference>
<evidence type="ECO:0000256" key="2">
    <source>
        <dbReference type="ARBA" id="ARBA00023125"/>
    </source>
</evidence>
<dbReference type="SUPFAM" id="SSF46689">
    <property type="entry name" value="Homeodomain-like"/>
    <property type="match status" value="1"/>
</dbReference>
<dbReference type="RefSeq" id="WP_052020816.1">
    <property type="nucleotide sequence ID" value="NZ_AYXG01000048.1"/>
</dbReference>
<dbReference type="GO" id="GO:0003700">
    <property type="term" value="F:DNA-binding transcription factor activity"/>
    <property type="evidence" value="ECO:0007669"/>
    <property type="project" value="TreeGrafter"/>
</dbReference>
<dbReference type="InterPro" id="IPR009057">
    <property type="entry name" value="Homeodomain-like_sf"/>
</dbReference>
<evidence type="ECO:0000313" key="7">
    <source>
        <dbReference type="Proteomes" id="UP000019277"/>
    </source>
</evidence>
<proteinExistence type="predicted"/>
<dbReference type="InterPro" id="IPR050109">
    <property type="entry name" value="HTH-type_TetR-like_transc_reg"/>
</dbReference>
<accession>W7IR14</accession>
<name>W7IR14_9PSEU</name>
<keyword evidence="3" id="KW-0804">Transcription</keyword>
<dbReference type="eggNOG" id="COG1309">
    <property type="taxonomic scope" value="Bacteria"/>
</dbReference>
<organism evidence="6 7">
    <name type="scientific">Actinokineospora spheciospongiae</name>
    <dbReference type="NCBI Taxonomy" id="909613"/>
    <lineage>
        <taxon>Bacteria</taxon>
        <taxon>Bacillati</taxon>
        <taxon>Actinomycetota</taxon>
        <taxon>Actinomycetes</taxon>
        <taxon>Pseudonocardiales</taxon>
        <taxon>Pseudonocardiaceae</taxon>
        <taxon>Actinokineospora</taxon>
    </lineage>
</organism>
<dbReference type="PATRIC" id="fig|909613.9.peg.1367"/>
<dbReference type="Pfam" id="PF00440">
    <property type="entry name" value="TetR_N"/>
    <property type="match status" value="1"/>
</dbReference>
<sequence>MAEPHVREKLVTAALDLLAHGGPDAVQARKVAAEVGASTMAVYTHFGNMGRLVDAIAAEGFRRLGARLDAVARTDDPMADLTNLGLAYRAHAQDNPDLYRVMFGVTSIGGHRPTPNDPTTAPDDPDDVALGTFGALTDAVEAVIAAGLIRPVAPARMSAQLWSALHGFVLLEIAGFHGTDGVERVLAPMMMNLLAGAGYRAGP</sequence>
<dbReference type="Gene3D" id="1.10.357.10">
    <property type="entry name" value="Tetracycline Repressor, domain 2"/>
    <property type="match status" value="1"/>
</dbReference>
<keyword evidence="1" id="KW-0805">Transcription regulation</keyword>
<evidence type="ECO:0000256" key="3">
    <source>
        <dbReference type="ARBA" id="ARBA00023163"/>
    </source>
</evidence>
<dbReference type="Pfam" id="PF13305">
    <property type="entry name" value="TetR_C_33"/>
    <property type="match status" value="1"/>
</dbReference>
<dbReference type="Proteomes" id="UP000019277">
    <property type="component" value="Unassembled WGS sequence"/>
</dbReference>
<evidence type="ECO:0000313" key="6">
    <source>
        <dbReference type="EMBL" id="EWC63355.1"/>
    </source>
</evidence>
<keyword evidence="2 4" id="KW-0238">DNA-binding</keyword>
<dbReference type="GO" id="GO:0000976">
    <property type="term" value="F:transcription cis-regulatory region binding"/>
    <property type="evidence" value="ECO:0007669"/>
    <property type="project" value="TreeGrafter"/>
</dbReference>
<feature type="domain" description="HTH tetR-type" evidence="5">
    <location>
        <begin position="4"/>
        <end position="64"/>
    </location>
</feature>
<dbReference type="PANTHER" id="PTHR30055:SF209">
    <property type="entry name" value="POSSIBLE TRANSCRIPTIONAL REGULATORY PROTEIN (PROBABLY TETR-FAMILY)"/>
    <property type="match status" value="1"/>
</dbReference>
<keyword evidence="7" id="KW-1185">Reference proteome</keyword>
<dbReference type="OrthoDB" id="4709966at2"/>
<dbReference type="SUPFAM" id="SSF48498">
    <property type="entry name" value="Tetracyclin repressor-like, C-terminal domain"/>
    <property type="match status" value="1"/>
</dbReference>
<comment type="caution">
    <text evidence="6">The sequence shown here is derived from an EMBL/GenBank/DDBJ whole genome shotgun (WGS) entry which is preliminary data.</text>
</comment>
<dbReference type="AlphaFoldDB" id="W7IR14"/>
<dbReference type="InterPro" id="IPR025996">
    <property type="entry name" value="MT1864/Rv1816-like_C"/>
</dbReference>
<gene>
    <name evidence="6" type="ORF">UO65_1353</name>
</gene>
<dbReference type="STRING" id="909613.UO65_1353"/>
<reference evidence="6 7" key="1">
    <citation type="journal article" date="2014" name="Genome Announc.">
        <title>Draft Genome Sequence of the Antitrypanosomally Active Sponge-Associated Bacterium Actinokineospora sp. Strain EG49.</title>
        <authorList>
            <person name="Harjes J."/>
            <person name="Ryu T."/>
            <person name="Abdelmohsen U.R."/>
            <person name="Moitinho-Silva L."/>
            <person name="Horn H."/>
            <person name="Ravasi T."/>
            <person name="Hentschel U."/>
        </authorList>
    </citation>
    <scope>NUCLEOTIDE SEQUENCE [LARGE SCALE GENOMIC DNA]</scope>
    <source>
        <strain evidence="6 7">EG49</strain>
    </source>
</reference>
<evidence type="ECO:0000259" key="5">
    <source>
        <dbReference type="PROSITE" id="PS50977"/>
    </source>
</evidence>
<dbReference type="PANTHER" id="PTHR30055">
    <property type="entry name" value="HTH-TYPE TRANSCRIPTIONAL REGULATOR RUTR"/>
    <property type="match status" value="1"/>
</dbReference>
<feature type="DNA-binding region" description="H-T-H motif" evidence="4">
    <location>
        <begin position="27"/>
        <end position="46"/>
    </location>
</feature>
<dbReference type="InterPro" id="IPR001647">
    <property type="entry name" value="HTH_TetR"/>
</dbReference>
<evidence type="ECO:0000256" key="4">
    <source>
        <dbReference type="PROSITE-ProRule" id="PRU00335"/>
    </source>
</evidence>
<evidence type="ECO:0000256" key="1">
    <source>
        <dbReference type="ARBA" id="ARBA00023015"/>
    </source>
</evidence>
<protein>
    <submittedName>
        <fullName evidence="6">Transcriptional regulator, TetR family</fullName>
    </submittedName>
</protein>
<dbReference type="EMBL" id="AYXG01000048">
    <property type="protein sequence ID" value="EWC63355.1"/>
    <property type="molecule type" value="Genomic_DNA"/>
</dbReference>